<name>D7UZL2_LISGR</name>
<dbReference type="HOGENOM" id="CLU_3201633_0_0_9"/>
<dbReference type="AlphaFoldDB" id="D7UZL2"/>
<evidence type="ECO:0000313" key="2">
    <source>
        <dbReference type="Proteomes" id="UP000010119"/>
    </source>
</evidence>
<organism evidence="1 2">
    <name type="scientific">Listeria grayi DSM 20601</name>
    <dbReference type="NCBI Taxonomy" id="525367"/>
    <lineage>
        <taxon>Bacteria</taxon>
        <taxon>Bacillati</taxon>
        <taxon>Bacillota</taxon>
        <taxon>Bacilli</taxon>
        <taxon>Bacillales</taxon>
        <taxon>Listeriaceae</taxon>
        <taxon>Listeria</taxon>
    </lineage>
</organism>
<dbReference type="STRING" id="525367.HMPREF0556_11542"/>
<keyword evidence="2" id="KW-1185">Reference proteome</keyword>
<protein>
    <submittedName>
        <fullName evidence="1">Uncharacterized protein</fullName>
    </submittedName>
</protein>
<proteinExistence type="predicted"/>
<gene>
    <name evidence="1" type="ORF">HMPREF0556_11542</name>
</gene>
<dbReference type="Proteomes" id="UP000010119">
    <property type="component" value="Unassembled WGS sequence"/>
</dbReference>
<reference evidence="1" key="1">
    <citation type="submission" date="2010-06" db="EMBL/GenBank/DDBJ databases">
        <authorList>
            <person name="Muzny D."/>
            <person name="Qin X."/>
            <person name="Buhay C."/>
            <person name="Dugan-Rocha S."/>
            <person name="Ding Y."/>
            <person name="Chen G."/>
            <person name="Hawes A."/>
            <person name="Holder M."/>
            <person name="Jhangiani S."/>
            <person name="Johnson A."/>
            <person name="Khan Z."/>
            <person name="Li Z."/>
            <person name="Liu W."/>
            <person name="Liu X."/>
            <person name="Perez L."/>
            <person name="Shen H."/>
            <person name="Wang Q."/>
            <person name="Watt J."/>
            <person name="Xi L."/>
            <person name="Xin Y."/>
            <person name="Zhou J."/>
            <person name="Deng J."/>
            <person name="Jiang H."/>
            <person name="Liu Y."/>
            <person name="Qu J."/>
            <person name="Song X.-Z."/>
            <person name="Zhang L."/>
            <person name="Villasana D."/>
            <person name="Johnson A."/>
            <person name="Liu J."/>
            <person name="Liyanage D."/>
            <person name="Lorensuhewa L."/>
            <person name="Robinson T."/>
            <person name="Song A."/>
            <person name="Song B.-B."/>
            <person name="Dinh H."/>
            <person name="Thornton R."/>
            <person name="Coyle M."/>
            <person name="Francisco L."/>
            <person name="Jackson L."/>
            <person name="Javaid M."/>
            <person name="Korchina V."/>
            <person name="Kovar C."/>
            <person name="Mata R."/>
            <person name="Mathew T."/>
            <person name="Ngo R."/>
            <person name="Nguyen L."/>
            <person name="Nguyen N."/>
            <person name="Okwuonu G."/>
            <person name="Ongeri F."/>
            <person name="Pham C."/>
            <person name="Simmons D."/>
            <person name="Wilczek-Boney K."/>
            <person name="Hale W."/>
            <person name="Jakkamsetti A."/>
            <person name="Pham P."/>
            <person name="Ruth R."/>
            <person name="San Lucas F."/>
            <person name="Warren J."/>
            <person name="Zhang J."/>
            <person name="Zhao Z."/>
            <person name="Zhou C."/>
            <person name="Zhu D."/>
            <person name="Lee S."/>
            <person name="Bess C."/>
            <person name="Blankenburg K."/>
            <person name="Forbes L."/>
            <person name="Fu Q."/>
            <person name="Gubbala S."/>
            <person name="Hirani K."/>
            <person name="Jayaseelan J.C."/>
            <person name="Lara F."/>
            <person name="Munidasa M."/>
            <person name="Palculict T."/>
            <person name="Patil S."/>
            <person name="Pu L.-L."/>
            <person name="Saada N."/>
            <person name="Tang L."/>
            <person name="Weissenberger G."/>
            <person name="Zhu Y."/>
            <person name="Hemphill L."/>
            <person name="Shang Y."/>
            <person name="Youmans B."/>
            <person name="Ayvaz T."/>
            <person name="Ross M."/>
            <person name="Santibanez J."/>
            <person name="Aqrawi P."/>
            <person name="Gross S."/>
            <person name="Joshi V."/>
            <person name="Fowler G."/>
            <person name="Nazareth L."/>
            <person name="Reid J."/>
            <person name="Worley K."/>
            <person name="Petrosino J."/>
            <person name="Highlander S."/>
            <person name="Gibbs R."/>
        </authorList>
    </citation>
    <scope>NUCLEOTIDE SEQUENCE [LARGE SCALE GENOMIC DNA]</scope>
    <source>
        <strain evidence="1">DSM 20601</strain>
    </source>
</reference>
<accession>D7UZL2</accession>
<comment type="caution">
    <text evidence="1">The sequence shown here is derived from an EMBL/GenBank/DDBJ whole genome shotgun (WGS) entry which is preliminary data.</text>
</comment>
<sequence length="45" mass="5390">MVAEADLGRKYKSVFSSYSASVCHLWEYVEYYYCIKNSNILFFTY</sequence>
<evidence type="ECO:0000313" key="1">
    <source>
        <dbReference type="EMBL" id="EFI82857.1"/>
    </source>
</evidence>
<dbReference type="EMBL" id="ACCR02000005">
    <property type="protein sequence ID" value="EFI82857.1"/>
    <property type="molecule type" value="Genomic_DNA"/>
</dbReference>